<dbReference type="SUPFAM" id="SSF49899">
    <property type="entry name" value="Concanavalin A-like lectins/glucanases"/>
    <property type="match status" value="1"/>
</dbReference>
<evidence type="ECO:0000256" key="1">
    <source>
        <dbReference type="SAM" id="SignalP"/>
    </source>
</evidence>
<sequence>MTHTMLSLGLFFSLTCANVWSQTVNTLSSEEKKRGWKLLFNGHDVSGWHSYGSKDVAKAWKVEQGTLKLEGPNRVGNKSENGGDLMTDAVFTGDFELKVEWKISKFANSGIFLFVQEESQYKNSYDTGLEIQVLDDAIYQGTAENKHRAGDLFCVATARVRQLQPVGEWNQVHCKVRNNKLTVWLNGTMIQEHDLTSDDWKQRIASSKLKNAPISKGRFYGRIGLQDWGSEVSYRNIKFRSLPKRYSM</sequence>
<accession>A0A926XWC7</accession>
<organism evidence="3 4">
    <name type="scientific">Spirosoma profusum</name>
    <dbReference type="NCBI Taxonomy" id="2771354"/>
    <lineage>
        <taxon>Bacteria</taxon>
        <taxon>Pseudomonadati</taxon>
        <taxon>Bacteroidota</taxon>
        <taxon>Cytophagia</taxon>
        <taxon>Cytophagales</taxon>
        <taxon>Cytophagaceae</taxon>
        <taxon>Spirosoma</taxon>
    </lineage>
</organism>
<dbReference type="InterPro" id="IPR010496">
    <property type="entry name" value="AL/BT2_dom"/>
</dbReference>
<reference evidence="3" key="1">
    <citation type="submission" date="2020-09" db="EMBL/GenBank/DDBJ databases">
        <authorList>
            <person name="Kim M.K."/>
        </authorList>
    </citation>
    <scope>NUCLEOTIDE SEQUENCE</scope>
    <source>
        <strain evidence="3">BT702</strain>
    </source>
</reference>
<dbReference type="Gene3D" id="2.60.120.560">
    <property type="entry name" value="Exo-inulinase, domain 1"/>
    <property type="match status" value="1"/>
</dbReference>
<keyword evidence="4" id="KW-1185">Reference proteome</keyword>
<dbReference type="Pfam" id="PF06439">
    <property type="entry name" value="3keto-disac_hyd"/>
    <property type="match status" value="1"/>
</dbReference>
<dbReference type="GO" id="GO:0005975">
    <property type="term" value="P:carbohydrate metabolic process"/>
    <property type="evidence" value="ECO:0007669"/>
    <property type="project" value="UniProtKB-ARBA"/>
</dbReference>
<dbReference type="GO" id="GO:0004553">
    <property type="term" value="F:hydrolase activity, hydrolyzing O-glycosyl compounds"/>
    <property type="evidence" value="ECO:0007669"/>
    <property type="project" value="UniProtKB-ARBA"/>
</dbReference>
<protein>
    <submittedName>
        <fullName evidence="3">DUF1080 domain-containing protein</fullName>
    </submittedName>
</protein>
<feature type="chain" id="PRO_5036690830" evidence="1">
    <location>
        <begin position="22"/>
        <end position="248"/>
    </location>
</feature>
<evidence type="ECO:0000259" key="2">
    <source>
        <dbReference type="Pfam" id="PF06439"/>
    </source>
</evidence>
<feature type="signal peptide" evidence="1">
    <location>
        <begin position="1"/>
        <end position="21"/>
    </location>
</feature>
<name>A0A926XWC7_9BACT</name>
<comment type="caution">
    <text evidence="3">The sequence shown here is derived from an EMBL/GenBank/DDBJ whole genome shotgun (WGS) entry which is preliminary data.</text>
</comment>
<dbReference type="EMBL" id="JACWZY010000010">
    <property type="protein sequence ID" value="MBD2701827.1"/>
    <property type="molecule type" value="Genomic_DNA"/>
</dbReference>
<feature type="domain" description="3-keto-alpha-glucoside-1,2-lyase/3-keto-2-hydroxy-glucal hydratase" evidence="2">
    <location>
        <begin position="35"/>
        <end position="240"/>
    </location>
</feature>
<evidence type="ECO:0000313" key="3">
    <source>
        <dbReference type="EMBL" id="MBD2701827.1"/>
    </source>
</evidence>
<dbReference type="InterPro" id="IPR013320">
    <property type="entry name" value="ConA-like_dom_sf"/>
</dbReference>
<evidence type="ECO:0000313" key="4">
    <source>
        <dbReference type="Proteomes" id="UP000598820"/>
    </source>
</evidence>
<gene>
    <name evidence="3" type="ORF">IC229_14340</name>
</gene>
<proteinExistence type="predicted"/>
<dbReference type="Proteomes" id="UP000598820">
    <property type="component" value="Unassembled WGS sequence"/>
</dbReference>
<dbReference type="AlphaFoldDB" id="A0A926XWC7"/>
<keyword evidence="1" id="KW-0732">Signal</keyword>